<evidence type="ECO:0000313" key="4">
    <source>
        <dbReference type="Proteomes" id="UP000282087"/>
    </source>
</evidence>
<dbReference type="Gene3D" id="1.20.930.10">
    <property type="entry name" value="Conserved domain common to transcription factors TFIIS, elongin A, CRSP70"/>
    <property type="match status" value="1"/>
</dbReference>
<dbReference type="InterPro" id="IPR035441">
    <property type="entry name" value="TFIIS/LEDGF_dom_sf"/>
</dbReference>
<protein>
    <recommendedName>
        <fullName evidence="2">TFIIS N-terminal domain-containing protein</fullName>
    </recommendedName>
</protein>
<evidence type="ECO:0000259" key="2">
    <source>
        <dbReference type="PROSITE" id="PS51319"/>
    </source>
</evidence>
<dbReference type="VEuPathDB" id="FungiDB:DD237_003226"/>
<comment type="subcellular location">
    <subcellularLocation>
        <location evidence="1">Nucleus</location>
    </subcellularLocation>
</comment>
<comment type="caution">
    <text evidence="3">The sequence shown here is derived from an EMBL/GenBank/DDBJ whole genome shotgun (WGS) entry which is preliminary data.</text>
</comment>
<dbReference type="GO" id="GO:0005634">
    <property type="term" value="C:nucleus"/>
    <property type="evidence" value="ECO:0007669"/>
    <property type="project" value="UniProtKB-SubCell"/>
</dbReference>
<dbReference type="AlphaFoldDB" id="A0A3M6VKU1"/>
<reference evidence="3 4" key="1">
    <citation type="submission" date="2018-06" db="EMBL/GenBank/DDBJ databases">
        <title>Comparative genomics of downy mildews reveals potential adaptations to biotrophy.</title>
        <authorList>
            <person name="Fletcher K."/>
            <person name="Klosterman S.J."/>
            <person name="Derevnina L."/>
            <person name="Martin F."/>
            <person name="Koike S."/>
            <person name="Reyes Chin-Wo S."/>
            <person name="Mou B."/>
            <person name="Michelmore R."/>
        </authorList>
    </citation>
    <scope>NUCLEOTIDE SEQUENCE [LARGE SCALE GENOMIC DNA]</scope>
    <source>
        <strain evidence="3 4">R14</strain>
    </source>
</reference>
<accession>A0A3M6VKU1</accession>
<dbReference type="Pfam" id="PF08711">
    <property type="entry name" value="Med26"/>
    <property type="match status" value="1"/>
</dbReference>
<sequence>MEKFILRGDAAAAFAASLVDAVPSQWQRKKRQRQTTIHHGDKVVSEEHVQYLNEELNEAKTSINMLRILEAVEPVFISLEMLEKTRIGVTLTRLYRRTKDVEVQERTKKLMKLWKARAKKAMRRRVRRVETYGRNYAE</sequence>
<evidence type="ECO:0000256" key="1">
    <source>
        <dbReference type="PROSITE-ProRule" id="PRU00649"/>
    </source>
</evidence>
<dbReference type="SUPFAM" id="SSF47676">
    <property type="entry name" value="Conserved domain common to transcription factors TFIIS, elongin A, CRSP70"/>
    <property type="match status" value="1"/>
</dbReference>
<dbReference type="EMBL" id="QLLG01000181">
    <property type="protein sequence ID" value="RMX66987.1"/>
    <property type="molecule type" value="Genomic_DNA"/>
</dbReference>
<feature type="domain" description="TFIIS N-terminal" evidence="2">
    <location>
        <begin position="46"/>
        <end position="121"/>
    </location>
</feature>
<proteinExistence type="predicted"/>
<evidence type="ECO:0000313" key="3">
    <source>
        <dbReference type="EMBL" id="RMX66987.1"/>
    </source>
</evidence>
<name>A0A3M6VKU1_9STRA</name>
<dbReference type="PROSITE" id="PS51319">
    <property type="entry name" value="TFIIS_N"/>
    <property type="match status" value="1"/>
</dbReference>
<dbReference type="Proteomes" id="UP000282087">
    <property type="component" value="Unassembled WGS sequence"/>
</dbReference>
<keyword evidence="1" id="KW-0539">Nucleus</keyword>
<organism evidence="3 4">
    <name type="scientific">Peronospora effusa</name>
    <dbReference type="NCBI Taxonomy" id="542832"/>
    <lineage>
        <taxon>Eukaryota</taxon>
        <taxon>Sar</taxon>
        <taxon>Stramenopiles</taxon>
        <taxon>Oomycota</taxon>
        <taxon>Peronosporomycetes</taxon>
        <taxon>Peronosporales</taxon>
        <taxon>Peronosporaceae</taxon>
        <taxon>Peronospora</taxon>
    </lineage>
</organism>
<dbReference type="InterPro" id="IPR017923">
    <property type="entry name" value="TFIIS_N"/>
</dbReference>
<keyword evidence="4" id="KW-1185">Reference proteome</keyword>
<gene>
    <name evidence="3" type="ORF">DD238_001632</name>
</gene>